<keyword evidence="8" id="KW-0472">Membrane</keyword>
<reference evidence="10 11" key="2">
    <citation type="journal article" date="2011" name="Stand. Genomic Sci.">
        <title>Complete genome sequence of Calditerrivibrio nitroreducens type strain (Yu37-1).</title>
        <authorList>
            <person name="Pitluck S."/>
            <person name="Sikorski J."/>
            <person name="Zeytun A."/>
            <person name="Lapidus A."/>
            <person name="Nolan M."/>
            <person name="Lucas S."/>
            <person name="Hammon N."/>
            <person name="Deshpande S."/>
            <person name="Cheng J.F."/>
            <person name="Tapia R."/>
            <person name="Han C."/>
            <person name="Goodwin L."/>
            <person name="Liolios K."/>
            <person name="Pagani I."/>
            <person name="Ivanova N."/>
            <person name="Mavromatis K."/>
            <person name="Pati A."/>
            <person name="Chen A."/>
            <person name="Palaniappan K."/>
            <person name="Hauser L."/>
            <person name="Chang Y.J."/>
            <person name="Jeffries C.D."/>
            <person name="Detter J.C."/>
            <person name="Brambilla E."/>
            <person name="Djao O.D."/>
            <person name="Rohde M."/>
            <person name="Spring S."/>
            <person name="Goker M."/>
            <person name="Woyke T."/>
            <person name="Bristow J."/>
            <person name="Eisen J.A."/>
            <person name="Markowitz V."/>
            <person name="Hugenholtz P."/>
            <person name="Kyrpides N.C."/>
            <person name="Klenk H.P."/>
            <person name="Land M."/>
        </authorList>
    </citation>
    <scope>NUCLEOTIDE SEQUENCE [LARGE SCALE GENOMIC DNA]</scope>
    <source>
        <strain evidence="11">DSM 19672 / NBRC 101217 / Yu37-1</strain>
    </source>
</reference>
<evidence type="ECO:0000256" key="7">
    <source>
        <dbReference type="SAM" id="Coils"/>
    </source>
</evidence>
<keyword evidence="6" id="KW-0902">Two-component regulatory system</keyword>
<evidence type="ECO:0000313" key="11">
    <source>
        <dbReference type="Proteomes" id="UP000007039"/>
    </source>
</evidence>
<dbReference type="SMART" id="SM00387">
    <property type="entry name" value="HATPase_c"/>
    <property type="match status" value="1"/>
</dbReference>
<feature type="transmembrane region" description="Helical" evidence="8">
    <location>
        <begin position="12"/>
        <end position="31"/>
    </location>
</feature>
<evidence type="ECO:0000256" key="1">
    <source>
        <dbReference type="ARBA" id="ARBA00000085"/>
    </source>
</evidence>
<keyword evidence="7" id="KW-0175">Coiled coil</keyword>
<evidence type="ECO:0000256" key="3">
    <source>
        <dbReference type="ARBA" id="ARBA00022553"/>
    </source>
</evidence>
<dbReference type="SMART" id="SM00388">
    <property type="entry name" value="HisKA"/>
    <property type="match status" value="1"/>
</dbReference>
<dbReference type="Pfam" id="PF00512">
    <property type="entry name" value="HisKA"/>
    <property type="match status" value="1"/>
</dbReference>
<dbReference type="InterPro" id="IPR003661">
    <property type="entry name" value="HisK_dim/P_dom"/>
</dbReference>
<keyword evidence="4" id="KW-0808">Transferase</keyword>
<dbReference type="KEGG" id="cni:Calni_1120"/>
<keyword evidence="8" id="KW-1133">Transmembrane helix</keyword>
<dbReference type="PRINTS" id="PR00344">
    <property type="entry name" value="BCTRLSENSOR"/>
</dbReference>
<sequence>MNLSQVVKLINKRFFIVIFTSIILLIISLYLILNQLIFWGIFINILTFSIILSIIYLSKIDYETTKNEFVEMENNFNILRNKLEEQILEVNTSNNELKTLNIELIKAKNKLEELSNYRGRFIANMSHELRTPLNAIIGFSHVLMQSDFGISEEEKQNLIKTIHNSGKKLLNIINNILDLSDLKQDIMEPNPKYIDIAPTLEALASTAKGLLKDNRSIILNIKLKNIYPNVYADEKAINKVLTHILENAVKYTKKGEISIYTEEDEDRLNVVVSDTGIGMSEDELKRVFEPFTKMIINDQPISLSEGVGIGMPISKYLMEKMSGDLLVESRKDYGTTVKIVLKKEPVNE</sequence>
<dbReference type="InterPro" id="IPR036890">
    <property type="entry name" value="HATPase_C_sf"/>
</dbReference>
<feature type="coiled-coil region" evidence="7">
    <location>
        <begin position="62"/>
        <end position="117"/>
    </location>
</feature>
<dbReference type="eggNOG" id="COG2205">
    <property type="taxonomic scope" value="Bacteria"/>
</dbReference>
<feature type="domain" description="Histidine kinase" evidence="9">
    <location>
        <begin position="124"/>
        <end position="345"/>
    </location>
</feature>
<dbReference type="GO" id="GO:0000155">
    <property type="term" value="F:phosphorelay sensor kinase activity"/>
    <property type="evidence" value="ECO:0007669"/>
    <property type="project" value="InterPro"/>
</dbReference>
<dbReference type="PROSITE" id="PS50109">
    <property type="entry name" value="HIS_KIN"/>
    <property type="match status" value="1"/>
</dbReference>
<proteinExistence type="predicted"/>
<evidence type="ECO:0000256" key="2">
    <source>
        <dbReference type="ARBA" id="ARBA00012438"/>
    </source>
</evidence>
<dbReference type="PANTHER" id="PTHR43711">
    <property type="entry name" value="TWO-COMPONENT HISTIDINE KINASE"/>
    <property type="match status" value="1"/>
</dbReference>
<dbReference type="InterPro" id="IPR005467">
    <property type="entry name" value="His_kinase_dom"/>
</dbReference>
<evidence type="ECO:0000313" key="10">
    <source>
        <dbReference type="EMBL" id="ADR19031.1"/>
    </source>
</evidence>
<dbReference type="STRING" id="768670.Calni_1120"/>
<evidence type="ECO:0000256" key="8">
    <source>
        <dbReference type="SAM" id="Phobius"/>
    </source>
</evidence>
<dbReference type="InterPro" id="IPR050736">
    <property type="entry name" value="Sensor_HK_Regulatory"/>
</dbReference>
<dbReference type="Proteomes" id="UP000007039">
    <property type="component" value="Chromosome"/>
</dbReference>
<comment type="catalytic activity">
    <reaction evidence="1">
        <text>ATP + protein L-histidine = ADP + protein N-phospho-L-histidine.</text>
        <dbReference type="EC" id="2.7.13.3"/>
    </reaction>
</comment>
<dbReference type="HOGENOM" id="CLU_796148_0_0_0"/>
<dbReference type="Pfam" id="PF02518">
    <property type="entry name" value="HATPase_c"/>
    <property type="match status" value="1"/>
</dbReference>
<protein>
    <recommendedName>
        <fullName evidence="2">histidine kinase</fullName>
        <ecNumber evidence="2">2.7.13.3</ecNumber>
    </recommendedName>
</protein>
<dbReference type="OrthoDB" id="9804645at2"/>
<gene>
    <name evidence="10" type="ordered locus">Calni_1120</name>
</gene>
<name>E4TII3_CALNY</name>
<dbReference type="PANTHER" id="PTHR43711:SF1">
    <property type="entry name" value="HISTIDINE KINASE 1"/>
    <property type="match status" value="1"/>
</dbReference>
<dbReference type="InterPro" id="IPR036097">
    <property type="entry name" value="HisK_dim/P_sf"/>
</dbReference>
<accession>E4TII3</accession>
<dbReference type="EMBL" id="CP002347">
    <property type="protein sequence ID" value="ADR19031.1"/>
    <property type="molecule type" value="Genomic_DNA"/>
</dbReference>
<dbReference type="SUPFAM" id="SSF55874">
    <property type="entry name" value="ATPase domain of HSP90 chaperone/DNA topoisomerase II/histidine kinase"/>
    <property type="match status" value="1"/>
</dbReference>
<dbReference type="Gene3D" id="1.10.287.130">
    <property type="match status" value="1"/>
</dbReference>
<evidence type="ECO:0000256" key="5">
    <source>
        <dbReference type="ARBA" id="ARBA00022777"/>
    </source>
</evidence>
<feature type="transmembrane region" description="Helical" evidence="8">
    <location>
        <begin position="37"/>
        <end position="57"/>
    </location>
</feature>
<dbReference type="AlphaFoldDB" id="E4TII3"/>
<evidence type="ECO:0000256" key="6">
    <source>
        <dbReference type="ARBA" id="ARBA00023012"/>
    </source>
</evidence>
<dbReference type="RefSeq" id="WP_013451243.1">
    <property type="nucleotide sequence ID" value="NC_014758.1"/>
</dbReference>
<evidence type="ECO:0000256" key="4">
    <source>
        <dbReference type="ARBA" id="ARBA00022679"/>
    </source>
</evidence>
<keyword evidence="8" id="KW-0812">Transmembrane</keyword>
<keyword evidence="11" id="KW-1185">Reference proteome</keyword>
<dbReference type="SUPFAM" id="SSF47384">
    <property type="entry name" value="Homodimeric domain of signal transducing histidine kinase"/>
    <property type="match status" value="1"/>
</dbReference>
<dbReference type="InterPro" id="IPR004358">
    <property type="entry name" value="Sig_transdc_His_kin-like_C"/>
</dbReference>
<keyword evidence="5 10" id="KW-0418">Kinase</keyword>
<dbReference type="Gene3D" id="3.30.565.10">
    <property type="entry name" value="Histidine kinase-like ATPase, C-terminal domain"/>
    <property type="match status" value="1"/>
</dbReference>
<evidence type="ECO:0000259" key="9">
    <source>
        <dbReference type="PROSITE" id="PS50109"/>
    </source>
</evidence>
<dbReference type="EC" id="2.7.13.3" evidence="2"/>
<dbReference type="InterPro" id="IPR003594">
    <property type="entry name" value="HATPase_dom"/>
</dbReference>
<reference key="1">
    <citation type="submission" date="2010-11" db="EMBL/GenBank/DDBJ databases">
        <title>The complete genome of chromosome of Calditerrivibrio nitroreducens DSM 19672.</title>
        <authorList>
            <consortium name="US DOE Joint Genome Institute (JGI-PGF)"/>
            <person name="Lucas S."/>
            <person name="Copeland A."/>
            <person name="Lapidus A."/>
            <person name="Bruce D."/>
            <person name="Goodwin L."/>
            <person name="Pitluck S."/>
            <person name="Kyrpides N."/>
            <person name="Mavromatis K."/>
            <person name="Ivanova N."/>
            <person name="Mikhailova N."/>
            <person name="Zeytun A."/>
            <person name="Brettin T."/>
            <person name="Detter J.C."/>
            <person name="Tapia R."/>
            <person name="Han C."/>
            <person name="Land M."/>
            <person name="Hauser L."/>
            <person name="Markowitz V."/>
            <person name="Cheng J.-F."/>
            <person name="Hugenholtz P."/>
            <person name="Woyke T."/>
            <person name="Wu D."/>
            <person name="Spring S."/>
            <person name="Schroeder M."/>
            <person name="Brambilla E."/>
            <person name="Klenk H.-P."/>
            <person name="Eisen J.A."/>
        </authorList>
    </citation>
    <scope>NUCLEOTIDE SEQUENCE [LARGE SCALE GENOMIC DNA]</scope>
    <source>
        <strain>DSM 19672</strain>
    </source>
</reference>
<dbReference type="CDD" id="cd00082">
    <property type="entry name" value="HisKA"/>
    <property type="match status" value="1"/>
</dbReference>
<organism evidence="10 11">
    <name type="scientific">Calditerrivibrio nitroreducens (strain DSM 19672 / NBRC 101217 / Yu37-1)</name>
    <dbReference type="NCBI Taxonomy" id="768670"/>
    <lineage>
        <taxon>Bacteria</taxon>
        <taxon>Pseudomonadati</taxon>
        <taxon>Deferribacterota</taxon>
        <taxon>Deferribacteres</taxon>
        <taxon>Deferribacterales</taxon>
        <taxon>Calditerrivibrionaceae</taxon>
    </lineage>
</organism>
<keyword evidence="3" id="KW-0597">Phosphoprotein</keyword>